<evidence type="ECO:0000256" key="1">
    <source>
        <dbReference type="SAM" id="Phobius"/>
    </source>
</evidence>
<keyword evidence="3" id="KW-1185">Reference proteome</keyword>
<dbReference type="EMBL" id="FXYE01000002">
    <property type="protein sequence ID" value="SMX45391.1"/>
    <property type="molecule type" value="Genomic_DNA"/>
</dbReference>
<sequence>MPLSVLLPLVVIGIAGIAVLLHLLGYSRPATIRDAIHAKQLWLHHWPDDIVTDAKVCADGRAALVQTAKGTGLVWSFGADTSARLLTNAHAKRIKHGLRIRMPDFTAPAVKLRLPDAEAIEWMGEIERTTQ</sequence>
<proteinExistence type="predicted"/>
<dbReference type="RefSeq" id="WP_093967883.1">
    <property type="nucleotide sequence ID" value="NZ_FXYE01000002.1"/>
</dbReference>
<evidence type="ECO:0000313" key="2">
    <source>
        <dbReference type="EMBL" id="SMX45391.1"/>
    </source>
</evidence>
<name>A0A238KS09_9RHOB</name>
<keyword evidence="1" id="KW-1133">Transmembrane helix</keyword>
<dbReference type="Proteomes" id="UP000202922">
    <property type="component" value="Unassembled WGS sequence"/>
</dbReference>
<keyword evidence="1" id="KW-0472">Membrane</keyword>
<keyword evidence="1" id="KW-0812">Transmembrane</keyword>
<evidence type="ECO:0000313" key="3">
    <source>
        <dbReference type="Proteomes" id="UP000202922"/>
    </source>
</evidence>
<reference evidence="3" key="1">
    <citation type="submission" date="2017-05" db="EMBL/GenBank/DDBJ databases">
        <authorList>
            <person name="Rodrigo-Torres L."/>
            <person name="Arahal R. D."/>
            <person name="Lucena T."/>
        </authorList>
    </citation>
    <scope>NUCLEOTIDE SEQUENCE [LARGE SCALE GENOMIC DNA]</scope>
    <source>
        <strain evidence="3">CECT 8621</strain>
    </source>
</reference>
<gene>
    <name evidence="2" type="ORF">COL8621_02784</name>
</gene>
<protein>
    <submittedName>
        <fullName evidence="2">Uncharacterized protein</fullName>
    </submittedName>
</protein>
<accession>A0A238KS09</accession>
<feature type="transmembrane region" description="Helical" evidence="1">
    <location>
        <begin position="6"/>
        <end position="26"/>
    </location>
</feature>
<organism evidence="2 3">
    <name type="scientific">Actibacterium lipolyticum</name>
    <dbReference type="NCBI Taxonomy" id="1524263"/>
    <lineage>
        <taxon>Bacteria</taxon>
        <taxon>Pseudomonadati</taxon>
        <taxon>Pseudomonadota</taxon>
        <taxon>Alphaproteobacteria</taxon>
        <taxon>Rhodobacterales</taxon>
        <taxon>Roseobacteraceae</taxon>
        <taxon>Actibacterium</taxon>
    </lineage>
</organism>
<dbReference type="AlphaFoldDB" id="A0A238KS09"/>
<dbReference type="OrthoDB" id="7859692at2"/>